<feature type="chain" id="PRO_5002204606" evidence="1">
    <location>
        <begin position="17"/>
        <end position="443"/>
    </location>
</feature>
<dbReference type="PANTHER" id="PTHR47332">
    <property type="entry name" value="SET DOMAIN-CONTAINING PROTEIN 5"/>
    <property type="match status" value="1"/>
</dbReference>
<proteinExistence type="predicted"/>
<dbReference type="InterPro" id="IPR001214">
    <property type="entry name" value="SET_dom"/>
</dbReference>
<dbReference type="AlphaFoldDB" id="A0A0C9U7T0"/>
<dbReference type="InterPro" id="IPR046341">
    <property type="entry name" value="SET_dom_sf"/>
</dbReference>
<feature type="signal peptide" evidence="1">
    <location>
        <begin position="1"/>
        <end position="16"/>
    </location>
</feature>
<dbReference type="OrthoDB" id="265717at2759"/>
<keyword evidence="1" id="KW-0732">Signal</keyword>
<dbReference type="Gene3D" id="1.10.220.160">
    <property type="match status" value="1"/>
</dbReference>
<sequence length="443" mass="48948">MPGILSLALYTNLAFAAFVSGTQVLLGNTPPSKDPECTLEEHDGLTVPFQICSKLAAPKHANSTVPASTNETTTVIPWVEPIPCKANIYGNVTYCVFSTHSYAQGRGISLVTTQEIASWFIQRMAPELTASVNDVSNPPFIQKPMPGKGVGLIAKHTIQRGQIIHAHTPVLIVHKVMDEGLQVNDRLELQRIGVERLPEASRRLYMGLMGHGEGQDVDKVEAVMITNSFQMILGDEEKEEDEPHNGVYPETARTNHDCRPNTAYYINKGTLIHYTHAVRPIMEGEEITLTYTNHMASHEERTAALDESWGFTCTCSLCSLPPSYISASDRRLQLITSLQDQLTTDWSVTHPLSPEAGETLVSLYIQERLESEISQAYMLAALAYAAVGEEYPAIKYAALAVEYGLLISGPEDEEVVAIKEFLEDPKLHWAWMRRLGRGKGADV</sequence>
<dbReference type="Proteomes" id="UP000054279">
    <property type="component" value="Unassembled WGS sequence"/>
</dbReference>
<evidence type="ECO:0000259" key="2">
    <source>
        <dbReference type="PROSITE" id="PS50280"/>
    </source>
</evidence>
<evidence type="ECO:0000313" key="4">
    <source>
        <dbReference type="Proteomes" id="UP000054279"/>
    </source>
</evidence>
<dbReference type="CDD" id="cd20071">
    <property type="entry name" value="SET_SMYD"/>
    <property type="match status" value="1"/>
</dbReference>
<name>A0A0C9U7T0_SPHS4</name>
<dbReference type="EMBL" id="KN837155">
    <property type="protein sequence ID" value="KIJ39063.1"/>
    <property type="molecule type" value="Genomic_DNA"/>
</dbReference>
<accession>A0A0C9U7T0</accession>
<protein>
    <submittedName>
        <fullName evidence="3">Unplaced genomic scaffold SPHSTscaffold_80, whole genome shotgun sequence</fullName>
    </submittedName>
</protein>
<organism evidence="3 4">
    <name type="scientific">Sphaerobolus stellatus (strain SS14)</name>
    <dbReference type="NCBI Taxonomy" id="990650"/>
    <lineage>
        <taxon>Eukaryota</taxon>
        <taxon>Fungi</taxon>
        <taxon>Dikarya</taxon>
        <taxon>Basidiomycota</taxon>
        <taxon>Agaricomycotina</taxon>
        <taxon>Agaricomycetes</taxon>
        <taxon>Phallomycetidae</taxon>
        <taxon>Geastrales</taxon>
        <taxon>Sphaerobolaceae</taxon>
        <taxon>Sphaerobolus</taxon>
    </lineage>
</organism>
<evidence type="ECO:0000313" key="3">
    <source>
        <dbReference type="EMBL" id="KIJ39063.1"/>
    </source>
</evidence>
<dbReference type="HOGENOM" id="CLU_028281_6_1_1"/>
<evidence type="ECO:0000256" key="1">
    <source>
        <dbReference type="SAM" id="SignalP"/>
    </source>
</evidence>
<gene>
    <name evidence="3" type="ORF">M422DRAFT_175701</name>
</gene>
<dbReference type="Gene3D" id="2.170.270.10">
    <property type="entry name" value="SET domain"/>
    <property type="match status" value="1"/>
</dbReference>
<dbReference type="PROSITE" id="PS50280">
    <property type="entry name" value="SET"/>
    <property type="match status" value="1"/>
</dbReference>
<keyword evidence="4" id="KW-1185">Reference proteome</keyword>
<dbReference type="PANTHER" id="PTHR47332:SF6">
    <property type="entry name" value="SET DOMAIN-CONTAINING PROTEIN"/>
    <property type="match status" value="1"/>
</dbReference>
<dbReference type="Pfam" id="PF00856">
    <property type="entry name" value="SET"/>
    <property type="match status" value="1"/>
</dbReference>
<reference evidence="3 4" key="1">
    <citation type="submission" date="2014-06" db="EMBL/GenBank/DDBJ databases">
        <title>Evolutionary Origins and Diversification of the Mycorrhizal Mutualists.</title>
        <authorList>
            <consortium name="DOE Joint Genome Institute"/>
            <consortium name="Mycorrhizal Genomics Consortium"/>
            <person name="Kohler A."/>
            <person name="Kuo A."/>
            <person name="Nagy L.G."/>
            <person name="Floudas D."/>
            <person name="Copeland A."/>
            <person name="Barry K.W."/>
            <person name="Cichocki N."/>
            <person name="Veneault-Fourrey C."/>
            <person name="LaButti K."/>
            <person name="Lindquist E.A."/>
            <person name="Lipzen A."/>
            <person name="Lundell T."/>
            <person name="Morin E."/>
            <person name="Murat C."/>
            <person name="Riley R."/>
            <person name="Ohm R."/>
            <person name="Sun H."/>
            <person name="Tunlid A."/>
            <person name="Henrissat B."/>
            <person name="Grigoriev I.V."/>
            <person name="Hibbett D.S."/>
            <person name="Martin F."/>
        </authorList>
    </citation>
    <scope>NUCLEOTIDE SEQUENCE [LARGE SCALE GENOMIC DNA]</scope>
    <source>
        <strain evidence="3 4">SS14</strain>
    </source>
</reference>
<dbReference type="InterPro" id="IPR053185">
    <property type="entry name" value="SET_domain_protein"/>
</dbReference>
<feature type="domain" description="SET" evidence="2">
    <location>
        <begin position="138"/>
        <end position="292"/>
    </location>
</feature>
<dbReference type="SUPFAM" id="SSF82199">
    <property type="entry name" value="SET domain"/>
    <property type="match status" value="1"/>
</dbReference>